<dbReference type="Proteomes" id="UP000075714">
    <property type="component" value="Unassembled WGS sequence"/>
</dbReference>
<proteinExistence type="predicted"/>
<feature type="compositionally biased region" description="Low complexity" evidence="2">
    <location>
        <begin position="690"/>
        <end position="728"/>
    </location>
</feature>
<keyword evidence="1" id="KW-0175">Coiled coil</keyword>
<dbReference type="PANTHER" id="PTHR45615">
    <property type="entry name" value="MYOSIN HEAVY CHAIN, NON-MUSCLE"/>
    <property type="match status" value="1"/>
</dbReference>
<feature type="region of interest" description="Disordered" evidence="2">
    <location>
        <begin position="303"/>
        <end position="396"/>
    </location>
</feature>
<dbReference type="GO" id="GO:0016460">
    <property type="term" value="C:myosin II complex"/>
    <property type="evidence" value="ECO:0007669"/>
    <property type="project" value="TreeGrafter"/>
</dbReference>
<accession>A0A150G5L7</accession>
<reference evidence="4" key="1">
    <citation type="journal article" date="2016" name="Nat. Commun.">
        <title>The Gonium pectorale genome demonstrates co-option of cell cycle regulation during the evolution of multicellularity.</title>
        <authorList>
            <person name="Hanschen E.R."/>
            <person name="Marriage T.N."/>
            <person name="Ferris P.J."/>
            <person name="Hamaji T."/>
            <person name="Toyoda A."/>
            <person name="Fujiyama A."/>
            <person name="Neme R."/>
            <person name="Noguchi H."/>
            <person name="Minakuchi Y."/>
            <person name="Suzuki M."/>
            <person name="Kawai-Toyooka H."/>
            <person name="Smith D.R."/>
            <person name="Sparks H."/>
            <person name="Anderson J."/>
            <person name="Bakaric R."/>
            <person name="Luria V."/>
            <person name="Karger A."/>
            <person name="Kirschner M.W."/>
            <person name="Durand P.M."/>
            <person name="Michod R.E."/>
            <person name="Nozaki H."/>
            <person name="Olson B.J."/>
        </authorList>
    </citation>
    <scope>NUCLEOTIDE SEQUENCE [LARGE SCALE GENOMIC DNA]</scope>
    <source>
        <strain evidence="4">NIES-2863</strain>
    </source>
</reference>
<feature type="compositionally biased region" description="Low complexity" evidence="2">
    <location>
        <begin position="324"/>
        <end position="344"/>
    </location>
</feature>
<protein>
    <submittedName>
        <fullName evidence="3">Uncharacterized protein</fullName>
    </submittedName>
</protein>
<gene>
    <name evidence="3" type="ORF">GPECTOR_58g563</name>
</gene>
<organism evidence="3 4">
    <name type="scientific">Gonium pectorale</name>
    <name type="common">Green alga</name>
    <dbReference type="NCBI Taxonomy" id="33097"/>
    <lineage>
        <taxon>Eukaryota</taxon>
        <taxon>Viridiplantae</taxon>
        <taxon>Chlorophyta</taxon>
        <taxon>core chlorophytes</taxon>
        <taxon>Chlorophyceae</taxon>
        <taxon>CS clade</taxon>
        <taxon>Chlamydomonadales</taxon>
        <taxon>Volvocaceae</taxon>
        <taxon>Gonium</taxon>
    </lineage>
</organism>
<dbReference type="GO" id="GO:0005737">
    <property type="term" value="C:cytoplasm"/>
    <property type="evidence" value="ECO:0007669"/>
    <property type="project" value="TreeGrafter"/>
</dbReference>
<comment type="caution">
    <text evidence="3">The sequence shown here is derived from an EMBL/GenBank/DDBJ whole genome shotgun (WGS) entry which is preliminary data.</text>
</comment>
<feature type="compositionally biased region" description="Basic residues" evidence="2">
    <location>
        <begin position="374"/>
        <end position="385"/>
    </location>
</feature>
<dbReference type="AlphaFoldDB" id="A0A150G5L7"/>
<dbReference type="PANTHER" id="PTHR45615:SF40">
    <property type="entry name" value="MYOSIN HEAVY CHAIN, NON-MUSCLE"/>
    <property type="match status" value="1"/>
</dbReference>
<feature type="coiled-coil region" evidence="1">
    <location>
        <begin position="51"/>
        <end position="277"/>
    </location>
</feature>
<feature type="region of interest" description="Disordered" evidence="2">
    <location>
        <begin position="651"/>
        <end position="756"/>
    </location>
</feature>
<dbReference type="GO" id="GO:0051015">
    <property type="term" value="F:actin filament binding"/>
    <property type="evidence" value="ECO:0007669"/>
    <property type="project" value="TreeGrafter"/>
</dbReference>
<evidence type="ECO:0000313" key="4">
    <source>
        <dbReference type="Proteomes" id="UP000075714"/>
    </source>
</evidence>
<evidence type="ECO:0000313" key="3">
    <source>
        <dbReference type="EMBL" id="KXZ45114.1"/>
    </source>
</evidence>
<sequence>MLAGLAGQLATGKRDEDAMLRLYELAVELRDKLRYSQGRIRGLKQELGVTSAAARAERHEALARLQELETEVARLAGAVQTQGSTLAARESVANAQASENDQLRRQVAALERQLQAQSAALAAKDATAAAEAADNEQLRRQLAAMERQLQAQGNALTAQESAVQAEAAESDQLRRQVAALERQLAVGPAWPGPGRHPWIATVNERNEALRHLDRMTRLLEESEGRVAAAQAEHNNILNELVATKGRVADLSALETLYVAARDELERLDKENGELKDMVAGGAVQLGRSRILEALGVPDSSDIFVSTRSGGGGGATGSGSGGKRASGASGALATRSRSTPRVRPSGGASATSPGTYGRGAFVPELVPASADTYRGRRGRSRSRSPGRRGGGLLEDPISEMAFLGPPSSAYPPDPENYIFYRVGGGYSPRLDAAHPTIPQPRASGWVPKDVVRLMQAFRHSYGLQLEWRFWEPLVLMIDEVYRSRADGTLFAMRTAQREKLKTIKRQLRSALGYPSAMANGKISHLQRQLSTARKVLASGDRKSEVPLKQMAIKDYHLGHQLDRAVEENYALRKSLEELEDLYSAAIDGRHVSSGVAARASQAAAVAAAAAAAATRMSPGVSAGGAQMYGSGGGGEATATGSLFTRRFDVMSTPIPRFSPRDPLGGPGPGGEHSFDFGVSGDSRGAGRVADPRVGGSPAVAAPPVSSRAGSGRAGSARTGGSAAGTPRARQVGVGSSGSPPPETADVGIDNASLSIAS</sequence>
<dbReference type="GO" id="GO:0032982">
    <property type="term" value="C:myosin filament"/>
    <property type="evidence" value="ECO:0007669"/>
    <property type="project" value="TreeGrafter"/>
</dbReference>
<keyword evidence="4" id="KW-1185">Reference proteome</keyword>
<dbReference type="GO" id="GO:0000146">
    <property type="term" value="F:microfilament motor activity"/>
    <property type="evidence" value="ECO:0007669"/>
    <property type="project" value="TreeGrafter"/>
</dbReference>
<dbReference type="OrthoDB" id="538159at2759"/>
<name>A0A150G5L7_GONPE</name>
<evidence type="ECO:0000256" key="2">
    <source>
        <dbReference type="SAM" id="MobiDB-lite"/>
    </source>
</evidence>
<evidence type="ECO:0000256" key="1">
    <source>
        <dbReference type="SAM" id="Coils"/>
    </source>
</evidence>
<feature type="compositionally biased region" description="Gly residues" evidence="2">
    <location>
        <begin position="308"/>
        <end position="323"/>
    </location>
</feature>
<dbReference type="EMBL" id="LSYV01000059">
    <property type="protein sequence ID" value="KXZ45114.1"/>
    <property type="molecule type" value="Genomic_DNA"/>
</dbReference>